<dbReference type="GO" id="GO:0030246">
    <property type="term" value="F:carbohydrate binding"/>
    <property type="evidence" value="ECO:0007669"/>
    <property type="project" value="UniProtKB-KW"/>
</dbReference>
<dbReference type="RefSeq" id="WP_176947158.1">
    <property type="nucleotide sequence ID" value="NZ_FNCC01000032.1"/>
</dbReference>
<dbReference type="AlphaFoldDB" id="A0A1G8DP32"/>
<dbReference type="STRING" id="200378.SAMN05216553_1322"/>
<evidence type="ECO:0000259" key="4">
    <source>
        <dbReference type="SMART" id="SM00560"/>
    </source>
</evidence>
<dbReference type="SMART" id="SM00560">
    <property type="entry name" value="LamGL"/>
    <property type="match status" value="2"/>
</dbReference>
<name>A0A1G8DP32_9PSEU</name>
<gene>
    <name evidence="5" type="ORF">SAMN05216553_1322</name>
</gene>
<feature type="compositionally biased region" description="Polar residues" evidence="3">
    <location>
        <begin position="60"/>
        <end position="75"/>
    </location>
</feature>
<dbReference type="InterPro" id="IPR042837">
    <property type="entry name" value="PTX3"/>
</dbReference>
<keyword evidence="6" id="KW-1185">Reference proteome</keyword>
<keyword evidence="5" id="KW-0430">Lectin</keyword>
<evidence type="ECO:0000313" key="5">
    <source>
        <dbReference type="EMBL" id="SDH59150.1"/>
    </source>
</evidence>
<dbReference type="NCBIfam" id="NF033679">
    <property type="entry name" value="DNRLRE_dom"/>
    <property type="match status" value="1"/>
</dbReference>
<evidence type="ECO:0000256" key="3">
    <source>
        <dbReference type="SAM" id="MobiDB-lite"/>
    </source>
</evidence>
<dbReference type="Proteomes" id="UP000199623">
    <property type="component" value="Unassembled WGS sequence"/>
</dbReference>
<dbReference type="SUPFAM" id="SSF49899">
    <property type="entry name" value="Concanavalin A-like lectins/glucanases"/>
    <property type="match status" value="2"/>
</dbReference>
<dbReference type="Pfam" id="PF13385">
    <property type="entry name" value="Laminin_G_3"/>
    <property type="match status" value="2"/>
</dbReference>
<dbReference type="Gene3D" id="2.60.120.200">
    <property type="match status" value="2"/>
</dbReference>
<feature type="region of interest" description="Disordered" evidence="3">
    <location>
        <begin position="207"/>
        <end position="237"/>
    </location>
</feature>
<proteinExistence type="predicted"/>
<dbReference type="InterPro" id="IPR013320">
    <property type="entry name" value="ConA-like_dom_sf"/>
</dbReference>
<feature type="domain" description="LamG-like jellyroll fold" evidence="4">
    <location>
        <begin position="770"/>
        <end position="909"/>
    </location>
</feature>
<dbReference type="PANTHER" id="PTHR46943:SF1">
    <property type="entry name" value="PENTRAXIN-RELATED PROTEIN PTX3"/>
    <property type="match status" value="1"/>
</dbReference>
<keyword evidence="1" id="KW-0732">Signal</keyword>
<dbReference type="GO" id="GO:0006955">
    <property type="term" value="P:immune response"/>
    <property type="evidence" value="ECO:0007669"/>
    <property type="project" value="InterPro"/>
</dbReference>
<feature type="compositionally biased region" description="Polar residues" evidence="3">
    <location>
        <begin position="939"/>
        <end position="952"/>
    </location>
</feature>
<organism evidence="5 6">
    <name type="scientific">Lentzea fradiae</name>
    <dbReference type="NCBI Taxonomy" id="200378"/>
    <lineage>
        <taxon>Bacteria</taxon>
        <taxon>Bacillati</taxon>
        <taxon>Actinomycetota</taxon>
        <taxon>Actinomycetes</taxon>
        <taxon>Pseudonocardiales</taxon>
        <taxon>Pseudonocardiaceae</taxon>
        <taxon>Lentzea</taxon>
    </lineage>
</organism>
<keyword evidence="2" id="KW-1015">Disulfide bond</keyword>
<feature type="region of interest" description="Disordered" evidence="3">
    <location>
        <begin position="931"/>
        <end position="960"/>
    </location>
</feature>
<dbReference type="PANTHER" id="PTHR46943">
    <property type="entry name" value="PENTRAXIN-RELATED PROTEIN PTX3"/>
    <property type="match status" value="1"/>
</dbReference>
<evidence type="ECO:0000313" key="6">
    <source>
        <dbReference type="Proteomes" id="UP000199623"/>
    </source>
</evidence>
<dbReference type="InterPro" id="IPR006558">
    <property type="entry name" value="LamG-like"/>
</dbReference>
<evidence type="ECO:0000256" key="1">
    <source>
        <dbReference type="ARBA" id="ARBA00022729"/>
    </source>
</evidence>
<accession>A0A1G8DP32</accession>
<protein>
    <submittedName>
        <fullName evidence="5">Concanavalin A-like lectin/glucanases superfamily protein</fullName>
    </submittedName>
</protein>
<feature type="region of interest" description="Disordered" evidence="3">
    <location>
        <begin position="54"/>
        <end position="75"/>
    </location>
</feature>
<sequence>MRIARGRGFVLPVLSAAIVAGGMIVGSVASVAAEVPDEVPDAVSAERLAEQSGKSVVIGSETTETSQVRANPDGSRTLTNHVHPVRVKKNEQWTAVDLDLAVQPDGTLAPKAAPVAMSFTAGGAGSAERPVARLIKGDAEVGFGWGTDLPPVRINGKTATYPDVLPGVDLEVEAALTGFAQNLVVKSAEAAQQSALQKITFKSHTKNTRIEKATTPGPASRSATTESGGGLVVTGPDGEQVFGGDASRMWDSSEGARQGVMAVEVGADSISVTPDQSFLLDPATTYPVRLDPDYYCTSCGKQHHAVVQSPWPTASNFDATSGQLGDLKAGYLNASSLGASSAGISRSYFQMNTSSMTGKKIKSATMKTRILSSYSCSPSPTELWLTGGIDHNTRWNNQPGWEWGAALSENNNRNNPAHCATDGGAEFNATSAVAAAAAGAWSTTTFMLKAKNESDLNNSWRRFDLNPYLEVTYNSYPLVPVDLGLEGWGPGANDAIRCATGPTRPLVGTRTPRVRARLSDPDGGMTDARFQFKDGLSPGGPWTGPEIYMNDVPSGSFVEVRVPDNWFTHDGIWTFNLTAGDGELSGPRSEDCEFEVDTIKPNIPAVSSTDYPATGSSGSVGHTGIFRFSPAGNTGRDGTMDVVRYGWSLNSDTTDNQVLVTEVDGVMDVAITPTKEGPNVLYVRAYDQAGNIAAEPQKYLFTVAAPTNPVAAWTFDDATGGTVADVASGNHPLTLNGGASLASGYSGSAQTGNGGTHYSATSGPVVDTSHAFSLSAWVKLDHANYSAAVAGQDGNFISSFFLQYSVETDRWAMTLVSPDQIAPPTIVRAVSAAPPQLGVWTHLVGTYEPNSREVSLYVNGKLEGTTTADVWPAGGPFVVGAGKRSGDRVDHFPGLIDHVQVWNRLLTPTEAARENNLVVLRAHYNLDERTGTETKDEVTGQNAAVSGSTSWAGTPVDPDDPNQILTSIDKWMNFGAPSTGQVVGPRPVNLRTDRSYTVTAWARLAEIDGTSRAVVSMGDATHSPFILGVHSDGGGTKWSMELTRTPSGDGRYALSDIPAEADTWVHLAATFDATSGTVALYVNGVKQNTFDGPSTGQESFNASGELLLGRDLWSGVASEQWKGDVDDVRIYSGVLSTADVDAIRASTIHF</sequence>
<reference evidence="6" key="1">
    <citation type="submission" date="2016-10" db="EMBL/GenBank/DDBJ databases">
        <authorList>
            <person name="Varghese N."/>
            <person name="Submissions S."/>
        </authorList>
    </citation>
    <scope>NUCLEOTIDE SEQUENCE [LARGE SCALE GENOMIC DNA]</scope>
    <source>
        <strain evidence="6">CGMCC 4.3506</strain>
    </source>
</reference>
<evidence type="ECO:0000256" key="2">
    <source>
        <dbReference type="ARBA" id="ARBA00023157"/>
    </source>
</evidence>
<dbReference type="EMBL" id="FNCC01000032">
    <property type="protein sequence ID" value="SDH59150.1"/>
    <property type="molecule type" value="Genomic_DNA"/>
</dbReference>
<feature type="domain" description="LamG-like jellyroll fold" evidence="4">
    <location>
        <begin position="994"/>
        <end position="1138"/>
    </location>
</feature>